<dbReference type="Proteomes" id="UP000006643">
    <property type="component" value="Unassembled WGS sequence"/>
</dbReference>
<keyword evidence="2" id="KW-1185">Reference proteome</keyword>
<evidence type="ECO:0000313" key="1">
    <source>
        <dbReference type="EMBL" id="EEY53978.1"/>
    </source>
</evidence>
<dbReference type="GeneID" id="9462698"/>
<reference evidence="2" key="1">
    <citation type="journal article" date="2009" name="Nature">
        <title>Genome sequence and analysis of the Irish potato famine pathogen Phytophthora infestans.</title>
        <authorList>
            <consortium name="The Broad Institute Genome Sequencing Platform"/>
            <person name="Haas B.J."/>
            <person name="Kamoun S."/>
            <person name="Zody M.C."/>
            <person name="Jiang R.H."/>
            <person name="Handsaker R.E."/>
            <person name="Cano L.M."/>
            <person name="Grabherr M."/>
            <person name="Kodira C.D."/>
            <person name="Raffaele S."/>
            <person name="Torto-Alalibo T."/>
            <person name="Bozkurt T.O."/>
            <person name="Ah-Fong A.M."/>
            <person name="Alvarado L."/>
            <person name="Anderson V.L."/>
            <person name="Armstrong M.R."/>
            <person name="Avrova A."/>
            <person name="Baxter L."/>
            <person name="Beynon J."/>
            <person name="Boevink P.C."/>
            <person name="Bollmann S.R."/>
            <person name="Bos J.I."/>
            <person name="Bulone V."/>
            <person name="Cai G."/>
            <person name="Cakir C."/>
            <person name="Carrington J.C."/>
            <person name="Chawner M."/>
            <person name="Conti L."/>
            <person name="Costanzo S."/>
            <person name="Ewan R."/>
            <person name="Fahlgren N."/>
            <person name="Fischbach M.A."/>
            <person name="Fugelstad J."/>
            <person name="Gilroy E.M."/>
            <person name="Gnerre S."/>
            <person name="Green P.J."/>
            <person name="Grenville-Briggs L.J."/>
            <person name="Griffith J."/>
            <person name="Grunwald N.J."/>
            <person name="Horn K."/>
            <person name="Horner N.R."/>
            <person name="Hu C.H."/>
            <person name="Huitema E."/>
            <person name="Jeong D.H."/>
            <person name="Jones A.M."/>
            <person name="Jones J.D."/>
            <person name="Jones R.W."/>
            <person name="Karlsson E.K."/>
            <person name="Kunjeti S.G."/>
            <person name="Lamour K."/>
            <person name="Liu Z."/>
            <person name="Ma L."/>
            <person name="Maclean D."/>
            <person name="Chibucos M.C."/>
            <person name="McDonald H."/>
            <person name="McWalters J."/>
            <person name="Meijer H.J."/>
            <person name="Morgan W."/>
            <person name="Morris P.F."/>
            <person name="Munro C.A."/>
            <person name="O'Neill K."/>
            <person name="Ospina-Giraldo M."/>
            <person name="Pinzon A."/>
            <person name="Pritchard L."/>
            <person name="Ramsahoye B."/>
            <person name="Ren Q."/>
            <person name="Restrepo S."/>
            <person name="Roy S."/>
            <person name="Sadanandom A."/>
            <person name="Savidor A."/>
            <person name="Schornack S."/>
            <person name="Schwartz D.C."/>
            <person name="Schumann U.D."/>
            <person name="Schwessinger B."/>
            <person name="Seyer L."/>
            <person name="Sharpe T."/>
            <person name="Silvar C."/>
            <person name="Song J."/>
            <person name="Studholme D.J."/>
            <person name="Sykes S."/>
            <person name="Thines M."/>
            <person name="van de Vondervoort P.J."/>
            <person name="Phuntumart V."/>
            <person name="Wawra S."/>
            <person name="Weide R."/>
            <person name="Win J."/>
            <person name="Young C."/>
            <person name="Zhou S."/>
            <person name="Fry W."/>
            <person name="Meyers B.C."/>
            <person name="van West P."/>
            <person name="Ristaino J."/>
            <person name="Govers F."/>
            <person name="Birch P.R."/>
            <person name="Whisson S.C."/>
            <person name="Judelson H.S."/>
            <person name="Nusbaum C."/>
        </authorList>
    </citation>
    <scope>NUCLEOTIDE SEQUENCE [LARGE SCALE GENOMIC DNA]</scope>
    <source>
        <strain evidence="2">T30-4</strain>
    </source>
</reference>
<dbReference type="EMBL" id="DS028128">
    <property type="protein sequence ID" value="EEY53978.1"/>
    <property type="molecule type" value="Genomic_DNA"/>
</dbReference>
<name>D0N8U3_PHYIT</name>
<dbReference type="VEuPathDB" id="FungiDB:PITG_07658"/>
<dbReference type="KEGG" id="pif:PITG_07658"/>
<protein>
    <submittedName>
        <fullName evidence="1">Uncharacterized protein</fullName>
    </submittedName>
</protein>
<dbReference type="HOGENOM" id="CLU_2113705_0_0_1"/>
<dbReference type="InParanoid" id="D0N8U3"/>
<gene>
    <name evidence="1" type="ORF">PITG_07658</name>
</gene>
<organism evidence="1 2">
    <name type="scientific">Phytophthora infestans (strain T30-4)</name>
    <name type="common">Potato late blight agent</name>
    <dbReference type="NCBI Taxonomy" id="403677"/>
    <lineage>
        <taxon>Eukaryota</taxon>
        <taxon>Sar</taxon>
        <taxon>Stramenopiles</taxon>
        <taxon>Oomycota</taxon>
        <taxon>Peronosporomycetes</taxon>
        <taxon>Peronosporales</taxon>
        <taxon>Peronosporaceae</taxon>
        <taxon>Phytophthora</taxon>
    </lineage>
</organism>
<accession>D0N8U3</accession>
<dbReference type="RefSeq" id="XP_002904609.1">
    <property type="nucleotide sequence ID" value="XM_002904563.1"/>
</dbReference>
<evidence type="ECO:0000313" key="2">
    <source>
        <dbReference type="Proteomes" id="UP000006643"/>
    </source>
</evidence>
<sequence length="115" mass="13059">MGEDDEQVADHDSAEEIALAEQKPLAVSGKKGISDVEIRYKMPDVPLATKYKGSASVLEYPISDYEMEERFWKFGGVVENWFSLKQERAVFTIKDLTKPIEQITNRGHPENLLTI</sequence>
<proteinExistence type="predicted"/>
<dbReference type="AlphaFoldDB" id="D0N8U3"/>